<comment type="caution">
    <text evidence="6">The sequence shown here is derived from an EMBL/GenBank/DDBJ whole genome shotgun (WGS) entry which is preliminary data.</text>
</comment>
<dbReference type="InterPro" id="IPR007219">
    <property type="entry name" value="XnlR_reg_dom"/>
</dbReference>
<dbReference type="AlphaFoldDB" id="A0A8H5YL82"/>
<organism evidence="6 7">
    <name type="scientific">Fusarium globosum</name>
    <dbReference type="NCBI Taxonomy" id="78864"/>
    <lineage>
        <taxon>Eukaryota</taxon>
        <taxon>Fungi</taxon>
        <taxon>Dikarya</taxon>
        <taxon>Ascomycota</taxon>
        <taxon>Pezizomycotina</taxon>
        <taxon>Sordariomycetes</taxon>
        <taxon>Hypocreomycetidae</taxon>
        <taxon>Hypocreales</taxon>
        <taxon>Nectriaceae</taxon>
        <taxon>Fusarium</taxon>
        <taxon>Fusarium fujikuroi species complex</taxon>
    </lineage>
</organism>
<evidence type="ECO:0000256" key="4">
    <source>
        <dbReference type="SAM" id="MobiDB-lite"/>
    </source>
</evidence>
<dbReference type="EMBL" id="JAAQPF010000135">
    <property type="protein sequence ID" value="KAF5714292.1"/>
    <property type="molecule type" value="Genomic_DNA"/>
</dbReference>
<evidence type="ECO:0000313" key="7">
    <source>
        <dbReference type="Proteomes" id="UP000532311"/>
    </source>
</evidence>
<dbReference type="Pfam" id="PF04082">
    <property type="entry name" value="Fungal_trans"/>
    <property type="match status" value="1"/>
</dbReference>
<dbReference type="PANTHER" id="PTHR47424">
    <property type="entry name" value="REGULATORY PROTEIN GAL4"/>
    <property type="match status" value="1"/>
</dbReference>
<dbReference type="GO" id="GO:0003677">
    <property type="term" value="F:DNA binding"/>
    <property type="evidence" value="ECO:0007669"/>
    <property type="project" value="InterPro"/>
</dbReference>
<keyword evidence="3" id="KW-0539">Nucleus</keyword>
<evidence type="ECO:0000259" key="5">
    <source>
        <dbReference type="Pfam" id="PF04082"/>
    </source>
</evidence>
<feature type="compositionally biased region" description="Polar residues" evidence="4">
    <location>
        <begin position="377"/>
        <end position="397"/>
    </location>
</feature>
<evidence type="ECO:0000256" key="1">
    <source>
        <dbReference type="ARBA" id="ARBA00023015"/>
    </source>
</evidence>
<evidence type="ECO:0000256" key="2">
    <source>
        <dbReference type="ARBA" id="ARBA00023163"/>
    </source>
</evidence>
<dbReference type="Proteomes" id="UP000532311">
    <property type="component" value="Unassembled WGS sequence"/>
</dbReference>
<accession>A0A8H5YL82</accession>
<dbReference type="CDD" id="cd12148">
    <property type="entry name" value="fungal_TF_MHR"/>
    <property type="match status" value="1"/>
</dbReference>
<dbReference type="GO" id="GO:0006351">
    <property type="term" value="P:DNA-templated transcription"/>
    <property type="evidence" value="ECO:0007669"/>
    <property type="project" value="InterPro"/>
</dbReference>
<reference evidence="6 7" key="1">
    <citation type="submission" date="2020-05" db="EMBL/GenBank/DDBJ databases">
        <title>Identification and distribution of gene clusters putatively required for synthesis of sphingolipid metabolism inhibitors in phylogenetically diverse species of the filamentous fungus Fusarium.</title>
        <authorList>
            <person name="Kim H.-S."/>
            <person name="Busman M."/>
            <person name="Brown D.W."/>
            <person name="Divon H."/>
            <person name="Uhlig S."/>
            <person name="Proctor R.H."/>
        </authorList>
    </citation>
    <scope>NUCLEOTIDE SEQUENCE [LARGE SCALE GENOMIC DNA]</scope>
    <source>
        <strain evidence="6 7">NRRL 26131</strain>
    </source>
</reference>
<proteinExistence type="predicted"/>
<feature type="domain" description="Xylanolytic transcriptional activator regulatory" evidence="5">
    <location>
        <begin position="153"/>
        <end position="299"/>
    </location>
</feature>
<dbReference type="PANTHER" id="PTHR47424:SF6">
    <property type="entry name" value="PROLINE UTILIZATION TRANS-ACTIVATOR"/>
    <property type="match status" value="1"/>
</dbReference>
<keyword evidence="1" id="KW-0805">Transcription regulation</keyword>
<sequence>MPGVSLDTENLSNIADRLDAEHESLNTASEGPRDLEGLGDNLEALEIDDEACTMQPVGDTTAHFSGEFSYWNFSMRIKNLIESQIQEPESRREGNSQNDDSDAFPRAHHLRPGRNHLPEAISSFPPANISHFLVTVFFKFAESYLFFIEESWVFEKLDLLYKSPQGLSHAGSEVTISILLTVLAIGTQYAHLEHTDGSDTTSTSGLLEEEIGAMFYQQAIRLLPEIIEISSLESVQACLLFGYYSLPIDASGLGFIYINLATRLGIQNGMHRKCSNNAFNASVIETRNRVWWTTFVLESNILRNCRKREIVTIVARLVSKKDGLVTWWQSLPPDTIDVTEQPTMAQSRSAMHLRLDYCLVRMFVGRPFLLKKETKDSATSPSVPENSPGTNERSASKLVTSREELISDCIKAATEALDICQQLRSSGMGLARASYSEYSACRASLLVLIAYSIRNLSDQFRKSLCEGLDMIREMSAVGESARAEISLIESLERALARLHARARSNDVGSSDNQANFDSAYEAFRSWGANLAGKNGLDATTPAVSNASGGQAEIDSVSGWPVDFQALSTMDFFSAYDPMADPLLQLPVFGTENLSPTDGWLTQSETEILGQFITGPPGGN</sequence>
<evidence type="ECO:0000256" key="3">
    <source>
        <dbReference type="ARBA" id="ARBA00023242"/>
    </source>
</evidence>
<protein>
    <submittedName>
        <fullName evidence="6">Fungal specific transcription factor</fullName>
    </submittedName>
</protein>
<evidence type="ECO:0000313" key="6">
    <source>
        <dbReference type="EMBL" id="KAF5714292.1"/>
    </source>
</evidence>
<keyword evidence="2" id="KW-0804">Transcription</keyword>
<keyword evidence="7" id="KW-1185">Reference proteome</keyword>
<gene>
    <name evidence="6" type="ORF">FGLOB1_3568</name>
</gene>
<name>A0A8H5YL82_9HYPO</name>
<dbReference type="GO" id="GO:0008270">
    <property type="term" value="F:zinc ion binding"/>
    <property type="evidence" value="ECO:0007669"/>
    <property type="project" value="InterPro"/>
</dbReference>
<dbReference type="InterPro" id="IPR051127">
    <property type="entry name" value="Fungal_SecMet_Regulators"/>
</dbReference>
<feature type="region of interest" description="Disordered" evidence="4">
    <location>
        <begin position="85"/>
        <end position="110"/>
    </location>
</feature>
<feature type="region of interest" description="Disordered" evidence="4">
    <location>
        <begin position="375"/>
        <end position="397"/>
    </location>
</feature>